<evidence type="ECO:0000313" key="1">
    <source>
        <dbReference type="Proteomes" id="UP000887560"/>
    </source>
</evidence>
<keyword evidence="1" id="KW-1185">Reference proteome</keyword>
<dbReference type="AlphaFoldDB" id="A0A915NFR7"/>
<protein>
    <submittedName>
        <fullName evidence="2">Uncharacterized protein</fullName>
    </submittedName>
</protein>
<evidence type="ECO:0000313" key="2">
    <source>
        <dbReference type="WBParaSite" id="scf7180000416772.g650"/>
    </source>
</evidence>
<proteinExistence type="predicted"/>
<dbReference type="WBParaSite" id="scf7180000416772.g650">
    <property type="protein sequence ID" value="scf7180000416772.g650"/>
    <property type="gene ID" value="scf7180000416772.g650"/>
</dbReference>
<accession>A0A915NFR7</accession>
<organism evidence="1 2">
    <name type="scientific">Meloidogyne floridensis</name>
    <dbReference type="NCBI Taxonomy" id="298350"/>
    <lineage>
        <taxon>Eukaryota</taxon>
        <taxon>Metazoa</taxon>
        <taxon>Ecdysozoa</taxon>
        <taxon>Nematoda</taxon>
        <taxon>Chromadorea</taxon>
        <taxon>Rhabditida</taxon>
        <taxon>Tylenchina</taxon>
        <taxon>Tylenchomorpha</taxon>
        <taxon>Tylenchoidea</taxon>
        <taxon>Meloidogynidae</taxon>
        <taxon>Meloidogyninae</taxon>
        <taxon>Meloidogyne</taxon>
    </lineage>
</organism>
<dbReference type="Proteomes" id="UP000887560">
    <property type="component" value="Unplaced"/>
</dbReference>
<name>A0A915NFR7_9BILA</name>
<reference evidence="2" key="1">
    <citation type="submission" date="2022-11" db="UniProtKB">
        <authorList>
            <consortium name="WormBaseParasite"/>
        </authorList>
    </citation>
    <scope>IDENTIFICATION</scope>
</reference>
<sequence>MLGSNAFILVYSITSKQSLDKLGPIVRTIIDVDIFGNFEGVCISSEFIIRRKTRFPRKLTGDGDLLKVYGPI</sequence>